<reference evidence="8 9" key="1">
    <citation type="submission" date="2016-01" db="EMBL/GenBank/DDBJ databases">
        <title>The new phylogeny of the genus Mycobacterium.</title>
        <authorList>
            <person name="Tarcisio F."/>
            <person name="Conor M."/>
            <person name="Antonella G."/>
            <person name="Elisabetta G."/>
            <person name="Giulia F.S."/>
            <person name="Sara T."/>
            <person name="Anna F."/>
            <person name="Clotilde B."/>
            <person name="Roberto B."/>
            <person name="Veronica D.S."/>
            <person name="Fabio R."/>
            <person name="Monica P."/>
            <person name="Olivier J."/>
            <person name="Enrico T."/>
            <person name="Nicola S."/>
        </authorList>
    </citation>
    <scope>NUCLEOTIDE SEQUENCE [LARGE SCALE GENOMIC DNA]</scope>
    <source>
        <strain evidence="8 9">DSM 44164</strain>
    </source>
</reference>
<evidence type="ECO:0000256" key="2">
    <source>
        <dbReference type="ARBA" id="ARBA00007759"/>
    </source>
</evidence>
<proteinExistence type="inferred from homology"/>
<comment type="subcellular location">
    <subcellularLocation>
        <location evidence="1">Cell membrane</location>
    </subcellularLocation>
</comment>
<sequence>MSRDQFRLTGFAPSSNRRLLCGATVALCGLVGWALGGPIGVVAAVLLAGLVVMVPWWGQPAWSWALLWLQRPSKAARNEPITVANNRAGGGVRIQDEVAVVAIHLLGRAHSATVATGSVNVETDNVVDVADLLPMLRHALGLVLESMSVISIGARRATTGDYPRVYDTEIGTPPYAGQRETWLVLRLRVIDNTAALRWRTTLGATAVAAAQRIAGLLRCGGLRTRVATASDLVELDRRLGAGSLPTNAERWKSLRTERGWVTTYAYPAHQISAQLLGQAWTLPVDEVIQNVTVFPDGTCTATVTLQTPQPAPTPPSVVLRRLNGEQAAALEANMCAPRPQLRGLRPGRLPATLPIEIGPSGVLIGKLANGDRLMVPLTDSGELSRVFIAAEDLIAKRIIIRAAGAGERVCVHTRDTARWASVRMPEVTMVGESRPTPRTTVSVVDGPIAPSPRPATVITVAPPGTPPPPSGALEVSIEQIERNAVHVSAAGKSWLATVELFRAENRYCSPEALAPVSPRRRTADIE</sequence>
<keyword evidence="3" id="KW-1003">Cell membrane</keyword>
<comment type="caution">
    <text evidence="8">The sequence shown here is derived from an EMBL/GenBank/DDBJ whole genome shotgun (WGS) entry which is preliminary data.</text>
</comment>
<accession>A0A1X1Z582</accession>
<dbReference type="NCBIfam" id="TIGR03923">
    <property type="entry name" value="T7SS_EccE"/>
    <property type="match status" value="1"/>
</dbReference>
<comment type="similarity">
    <text evidence="2">Belongs to the EccE family.</text>
</comment>
<evidence type="ECO:0000259" key="7">
    <source>
        <dbReference type="Pfam" id="PF11203"/>
    </source>
</evidence>
<evidence type="ECO:0000256" key="3">
    <source>
        <dbReference type="ARBA" id="ARBA00022475"/>
    </source>
</evidence>
<gene>
    <name evidence="8" type="ORF">AWC18_15720</name>
</gene>
<keyword evidence="6" id="KW-0472">Membrane</keyword>
<dbReference type="STRING" id="1782.AWC18_15720"/>
<evidence type="ECO:0000256" key="5">
    <source>
        <dbReference type="ARBA" id="ARBA00022989"/>
    </source>
</evidence>
<dbReference type="InterPro" id="IPR021368">
    <property type="entry name" value="T7SS_EccE"/>
</dbReference>
<dbReference type="AlphaFoldDB" id="A0A1X1Z582"/>
<name>A0A1X1Z582_MYCNO</name>
<evidence type="ECO:0000256" key="1">
    <source>
        <dbReference type="ARBA" id="ARBA00004236"/>
    </source>
</evidence>
<protein>
    <submittedName>
        <fullName evidence="8">Type VII secretion protein EccE</fullName>
    </submittedName>
</protein>
<keyword evidence="4" id="KW-0812">Transmembrane</keyword>
<evidence type="ECO:0000313" key="8">
    <source>
        <dbReference type="EMBL" id="ORW18454.1"/>
    </source>
</evidence>
<dbReference type="GO" id="GO:0005886">
    <property type="term" value="C:plasma membrane"/>
    <property type="evidence" value="ECO:0007669"/>
    <property type="project" value="UniProtKB-SubCell"/>
</dbReference>
<dbReference type="Pfam" id="PF11203">
    <property type="entry name" value="EccE"/>
    <property type="match status" value="1"/>
</dbReference>
<feature type="domain" description="Type VII secretion system protein EccE" evidence="7">
    <location>
        <begin position="176"/>
        <end position="265"/>
    </location>
</feature>
<organism evidence="8 9">
    <name type="scientific">Mycolicibacter nonchromogenicus</name>
    <name type="common">Mycobacterium nonchromogenicum</name>
    <dbReference type="NCBI Taxonomy" id="1782"/>
    <lineage>
        <taxon>Bacteria</taxon>
        <taxon>Bacillati</taxon>
        <taxon>Actinomycetota</taxon>
        <taxon>Actinomycetes</taxon>
        <taxon>Mycobacteriales</taxon>
        <taxon>Mycobacteriaceae</taxon>
        <taxon>Mycolicibacter</taxon>
    </lineage>
</organism>
<keyword evidence="5" id="KW-1133">Transmembrane helix</keyword>
<dbReference type="RefSeq" id="WP_085139331.1">
    <property type="nucleotide sequence ID" value="NZ_LQPI01000057.1"/>
</dbReference>
<dbReference type="InterPro" id="IPR050051">
    <property type="entry name" value="EccE_dom"/>
</dbReference>
<evidence type="ECO:0000313" key="9">
    <source>
        <dbReference type="Proteomes" id="UP000193108"/>
    </source>
</evidence>
<evidence type="ECO:0000256" key="6">
    <source>
        <dbReference type="ARBA" id="ARBA00023136"/>
    </source>
</evidence>
<evidence type="ECO:0000256" key="4">
    <source>
        <dbReference type="ARBA" id="ARBA00022692"/>
    </source>
</evidence>
<keyword evidence="9" id="KW-1185">Reference proteome</keyword>
<dbReference type="EMBL" id="LQPI01000057">
    <property type="protein sequence ID" value="ORW18454.1"/>
    <property type="molecule type" value="Genomic_DNA"/>
</dbReference>
<dbReference type="Proteomes" id="UP000193108">
    <property type="component" value="Unassembled WGS sequence"/>
</dbReference>